<proteinExistence type="predicted"/>
<dbReference type="Proteomes" id="UP000663870">
    <property type="component" value="Unassembled WGS sequence"/>
</dbReference>
<feature type="region of interest" description="Disordered" evidence="1">
    <location>
        <begin position="846"/>
        <end position="940"/>
    </location>
</feature>
<evidence type="ECO:0000313" key="4">
    <source>
        <dbReference type="Proteomes" id="UP000663854"/>
    </source>
</evidence>
<dbReference type="EMBL" id="CAJNOL010000959">
    <property type="protein sequence ID" value="CAF1249872.1"/>
    <property type="molecule type" value="Genomic_DNA"/>
</dbReference>
<evidence type="ECO:0000313" key="3">
    <source>
        <dbReference type="EMBL" id="CAF1249872.1"/>
    </source>
</evidence>
<name>A0A814J0X1_9BILA</name>
<comment type="caution">
    <text evidence="2">The sequence shown here is derived from an EMBL/GenBank/DDBJ whole genome shotgun (WGS) entry which is preliminary data.</text>
</comment>
<feature type="compositionally biased region" description="Polar residues" evidence="1">
    <location>
        <begin position="240"/>
        <end position="251"/>
    </location>
</feature>
<evidence type="ECO:0000313" key="2">
    <source>
        <dbReference type="EMBL" id="CAF1030949.1"/>
    </source>
</evidence>
<protein>
    <submittedName>
        <fullName evidence="2">Uncharacterized protein</fullName>
    </submittedName>
</protein>
<organism evidence="2 4">
    <name type="scientific">Rotaria sordida</name>
    <dbReference type="NCBI Taxonomy" id="392033"/>
    <lineage>
        <taxon>Eukaryota</taxon>
        <taxon>Metazoa</taxon>
        <taxon>Spiralia</taxon>
        <taxon>Gnathifera</taxon>
        <taxon>Rotifera</taxon>
        <taxon>Eurotatoria</taxon>
        <taxon>Bdelloidea</taxon>
        <taxon>Philodinida</taxon>
        <taxon>Philodinidae</taxon>
        <taxon>Rotaria</taxon>
    </lineage>
</organism>
<gene>
    <name evidence="3" type="ORF">JXQ802_LOCUS26917</name>
    <name evidence="2" type="ORF">PYM288_LOCUS16131</name>
</gene>
<dbReference type="EMBL" id="CAJNOH010000407">
    <property type="protein sequence ID" value="CAF1030949.1"/>
    <property type="molecule type" value="Genomic_DNA"/>
</dbReference>
<dbReference type="Proteomes" id="UP000663854">
    <property type="component" value="Unassembled WGS sequence"/>
</dbReference>
<feature type="compositionally biased region" description="Low complexity" evidence="1">
    <location>
        <begin position="922"/>
        <end position="937"/>
    </location>
</feature>
<evidence type="ECO:0000256" key="1">
    <source>
        <dbReference type="SAM" id="MobiDB-lite"/>
    </source>
</evidence>
<sequence>MEDRDGKKTFVIPKTRTSNKDVLITEKTDSRNVTELFDDIKSCSLEAHFDFRQNECKSCETIRNQKLQKLYNERKTQMKKDQDPTERFAFHLITSRDIALNIATDGITCEQLSFSLDKYLGNPKDGIHLSRRPDVLLASSGIQGLHKFGLLICKIILGKGYATIPSINNKQLSAQLHYDHHFCKIQSLNKEQRHIDDLLANSLIFCYEHEDLKTLSRPSQILPLAILWYDLKEKFSSKLTSTSQESQQNNDKPIKLKNSNQNKSSIKSIPKPISTLNTGTWDDLTQESTNTSIISTISNKYPSQLMLPLSSFSNLQPLTNYRDPRLIRTVISSEIIPLSPQHPINERSQLDGSSLKSINNIKKNSLINIPLNSTTELIDPRLQTYKSKQNIFYLELKAVKHALQQQKRLNNYYYNSKNNTKPKTNYTLIPFLIRSMSSDEYETNNNNNNKVLNQSSYSDYSSLFVSVVDCFHFGLKNPNNQLYIDLEENDNKLAYEQINISNQLIQYEKQLNSQEIRLHLREKRQRKIQEYFNQQKKNQLANSRTYINLGRKVLKEHQIITTSSSSSSSSSSSNQQISLELLDFFCYEYQHENRPNVKRLLAELIGVFVDKYGLENKQTTSNNIQDKVIEDAVMDDQTINTVIDMDLESPSSQGLCDYDERFRAQTPQPPPPSVNESTYNQLLTSLPITQTLSIETNKTSDELNNNNNNIELVQPIQIDLPLSITNITTDNVVFKSNNESIEFPSNENNNIDNNHSINMNNDLTQIINSNSSMDIENDSTRSRDEFVKLLTKEVYTIKSPSPSKILNHRRRSYDNDESNINKNLSSTRTVTLVSKNYEDNIIIETTNMNQEKQDEEPTVKRIKITSNSDTDSPIKIIDDHDYRQDLDERKRQIQMNKQSSRSRSRSKSTSSRNSSIKESKTRSPSSSSSSRASSISNRYRRQQQNEYNYEHQHSSDRSYHYHQRNINNSTSIHSQPIRHQRFNYNHQSVADHPRFANLNTRSTPIKSLMYDSFNTSNYSQSITDYHDRSTITNTNQKYCFNSSYYNEISSNYQNYSDNQNNNLPPPQPLMSTTPAMNFSYSYDSKPSNTIERLQMILQNRSTTSYEHEQTSINDYSSSSYAMNPSQNSNKPPWSSTR</sequence>
<dbReference type="AlphaFoldDB" id="A0A814J0X1"/>
<feature type="compositionally biased region" description="Low complexity" evidence="1">
    <location>
        <begin position="256"/>
        <end position="271"/>
    </location>
</feature>
<keyword evidence="5" id="KW-1185">Reference proteome</keyword>
<feature type="region of interest" description="Disordered" evidence="1">
    <location>
        <begin position="240"/>
        <end position="271"/>
    </location>
</feature>
<reference evidence="2" key="1">
    <citation type="submission" date="2021-02" db="EMBL/GenBank/DDBJ databases">
        <authorList>
            <person name="Nowell W R."/>
        </authorList>
    </citation>
    <scope>NUCLEOTIDE SEQUENCE</scope>
</reference>
<feature type="compositionally biased region" description="Basic and acidic residues" evidence="1">
    <location>
        <begin position="876"/>
        <end position="891"/>
    </location>
</feature>
<accession>A0A814J0X1</accession>
<evidence type="ECO:0000313" key="5">
    <source>
        <dbReference type="Proteomes" id="UP000663870"/>
    </source>
</evidence>
<feature type="region of interest" description="Disordered" evidence="1">
    <location>
        <begin position="1101"/>
        <end position="1137"/>
    </location>
</feature>